<protein>
    <recommendedName>
        <fullName evidence="5">DUF4307 domain-containing protein</fullName>
    </recommendedName>
</protein>
<proteinExistence type="predicted"/>
<evidence type="ECO:0008006" key="5">
    <source>
        <dbReference type="Google" id="ProtNLM"/>
    </source>
</evidence>
<feature type="transmembrane region" description="Helical" evidence="2">
    <location>
        <begin position="33"/>
        <end position="51"/>
    </location>
</feature>
<dbReference type="Proteomes" id="UP000632535">
    <property type="component" value="Unassembled WGS sequence"/>
</dbReference>
<evidence type="ECO:0000313" key="3">
    <source>
        <dbReference type="EMBL" id="GGI09722.1"/>
    </source>
</evidence>
<feature type="region of interest" description="Disordered" evidence="1">
    <location>
        <begin position="1"/>
        <end position="29"/>
    </location>
</feature>
<organism evidence="3 4">
    <name type="scientific">Isoptericola cucumis</name>
    <dbReference type="NCBI Taxonomy" id="1776856"/>
    <lineage>
        <taxon>Bacteria</taxon>
        <taxon>Bacillati</taxon>
        <taxon>Actinomycetota</taxon>
        <taxon>Actinomycetes</taxon>
        <taxon>Micrococcales</taxon>
        <taxon>Promicromonosporaceae</taxon>
        <taxon>Isoptericola</taxon>
    </lineage>
</organism>
<accession>A0ABQ2B9B9</accession>
<dbReference type="RefSeq" id="WP_229738068.1">
    <property type="nucleotide sequence ID" value="NZ_BMDG01000009.1"/>
</dbReference>
<dbReference type="InterPro" id="IPR025443">
    <property type="entry name" value="DUF4307"/>
</dbReference>
<sequence>MSDPGTSTPPAEPPADRYGTRAPRRRSGRGRTVAVVAGLAAAVAVVAWFSFDQSRDQPVSFDAVGFEVQGPERTDITFQVHMPPGTTAVCTVDALAPSYAQVGTLDVPVGPADESTSTYTVQIHTSEEATTAVVADCATTS</sequence>
<evidence type="ECO:0000256" key="1">
    <source>
        <dbReference type="SAM" id="MobiDB-lite"/>
    </source>
</evidence>
<keyword evidence="4" id="KW-1185">Reference proteome</keyword>
<dbReference type="EMBL" id="BMDG01000009">
    <property type="protein sequence ID" value="GGI09722.1"/>
    <property type="molecule type" value="Genomic_DNA"/>
</dbReference>
<evidence type="ECO:0000313" key="4">
    <source>
        <dbReference type="Proteomes" id="UP000632535"/>
    </source>
</evidence>
<reference evidence="4" key="1">
    <citation type="journal article" date="2019" name="Int. J. Syst. Evol. Microbiol.">
        <title>The Global Catalogue of Microorganisms (GCM) 10K type strain sequencing project: providing services to taxonomists for standard genome sequencing and annotation.</title>
        <authorList>
            <consortium name="The Broad Institute Genomics Platform"/>
            <consortium name="The Broad Institute Genome Sequencing Center for Infectious Disease"/>
            <person name="Wu L."/>
            <person name="Ma J."/>
        </authorList>
    </citation>
    <scope>NUCLEOTIDE SEQUENCE [LARGE SCALE GENOMIC DNA]</scope>
    <source>
        <strain evidence="4">CCM 8653</strain>
    </source>
</reference>
<gene>
    <name evidence="3" type="ORF">GCM10007368_27610</name>
</gene>
<dbReference type="Pfam" id="PF14155">
    <property type="entry name" value="DUF4307"/>
    <property type="match status" value="1"/>
</dbReference>
<name>A0ABQ2B9B9_9MICO</name>
<evidence type="ECO:0000256" key="2">
    <source>
        <dbReference type="SAM" id="Phobius"/>
    </source>
</evidence>
<comment type="caution">
    <text evidence="3">The sequence shown here is derived from an EMBL/GenBank/DDBJ whole genome shotgun (WGS) entry which is preliminary data.</text>
</comment>
<keyword evidence="2" id="KW-0812">Transmembrane</keyword>
<keyword evidence="2" id="KW-1133">Transmembrane helix</keyword>
<keyword evidence="2" id="KW-0472">Membrane</keyword>